<gene>
    <name evidence="1" type="ORF">Forpe1208_v012590</name>
</gene>
<evidence type="ECO:0000313" key="2">
    <source>
        <dbReference type="Proteomes" id="UP000694050"/>
    </source>
</evidence>
<sequence length="146" mass="16166">MMQLLEMRNPAPRARVLAAREFQQCMCVMEKLREIYAAADDIVGFLDAALRKLGVDINELAATSVTNQDLKFTETDSGGQTLLAELNLDLAKDSPTSSAVAISKETSFADLTSSIEQDVIDWNTVTGTQIDLDQWLQFPPEEARQQ</sequence>
<comment type="caution">
    <text evidence="1">The sequence shown here is derived from an EMBL/GenBank/DDBJ whole genome shotgun (WGS) entry which is preliminary data.</text>
</comment>
<evidence type="ECO:0000313" key="1">
    <source>
        <dbReference type="EMBL" id="KAG7407905.1"/>
    </source>
</evidence>
<protein>
    <submittedName>
        <fullName evidence="1">Cutinase transcription factor 1 beta</fullName>
    </submittedName>
</protein>
<dbReference type="Proteomes" id="UP000694050">
    <property type="component" value="Unassembled WGS sequence"/>
</dbReference>
<dbReference type="EMBL" id="JAELUQ010000010">
    <property type="protein sequence ID" value="KAG7407905.1"/>
    <property type="molecule type" value="Genomic_DNA"/>
</dbReference>
<proteinExistence type="predicted"/>
<name>A0A8J5NN77_FUSOX</name>
<organism evidence="1 2">
    <name type="scientific">Fusarium oxysporum f. sp. rapae</name>
    <dbReference type="NCBI Taxonomy" id="485398"/>
    <lineage>
        <taxon>Eukaryota</taxon>
        <taxon>Fungi</taxon>
        <taxon>Dikarya</taxon>
        <taxon>Ascomycota</taxon>
        <taxon>Pezizomycotina</taxon>
        <taxon>Sordariomycetes</taxon>
        <taxon>Hypocreomycetidae</taxon>
        <taxon>Hypocreales</taxon>
        <taxon>Nectriaceae</taxon>
        <taxon>Fusarium</taxon>
        <taxon>Fusarium oxysporum species complex</taxon>
    </lineage>
</organism>
<accession>A0A8J5NN77</accession>
<reference evidence="1" key="1">
    <citation type="submission" date="2021-04" db="EMBL/GenBank/DDBJ databases">
        <title>First draft genome resource for Brassicaceae pathogens Fusarium oxysporum f. sp. raphani and Fusarium oxysporum f. sp. rapae.</title>
        <authorList>
            <person name="Asai S."/>
        </authorList>
    </citation>
    <scope>NUCLEOTIDE SEQUENCE</scope>
    <source>
        <strain evidence="1">Tf1208</strain>
    </source>
</reference>
<dbReference type="AlphaFoldDB" id="A0A8J5NN77"/>